<evidence type="ECO:0000313" key="2">
    <source>
        <dbReference type="Proteomes" id="UP000039021"/>
    </source>
</evidence>
<proteinExistence type="predicted"/>
<reference evidence="2" key="1">
    <citation type="submission" date="2015-03" db="EMBL/GenBank/DDBJ databases">
        <authorList>
            <consortium name="Pathogen Informatics"/>
        </authorList>
    </citation>
    <scope>NUCLEOTIDE SEQUENCE [LARGE SCALE GENOMIC DNA]</scope>
    <source>
        <strain evidence="2">N09902308</strain>
    </source>
</reference>
<dbReference type="EMBL" id="CSBK01000013">
    <property type="protein sequence ID" value="COW78554.1"/>
    <property type="molecule type" value="Genomic_DNA"/>
</dbReference>
<organism evidence="1 2">
    <name type="scientific">Mycobacterium tuberculosis</name>
    <dbReference type="NCBI Taxonomy" id="1773"/>
    <lineage>
        <taxon>Bacteria</taxon>
        <taxon>Bacillati</taxon>
        <taxon>Actinomycetota</taxon>
        <taxon>Actinomycetes</taxon>
        <taxon>Mycobacteriales</taxon>
        <taxon>Mycobacteriaceae</taxon>
        <taxon>Mycobacterium</taxon>
        <taxon>Mycobacterium tuberculosis complex</taxon>
    </lineage>
</organism>
<dbReference type="AlphaFoldDB" id="A0A916L7A9"/>
<dbReference type="Proteomes" id="UP000039021">
    <property type="component" value="Unassembled WGS sequence"/>
</dbReference>
<name>A0A916L7A9_MYCTX</name>
<accession>A0A916L7A9</accession>
<evidence type="ECO:0000313" key="1">
    <source>
        <dbReference type="EMBL" id="COW78554.1"/>
    </source>
</evidence>
<gene>
    <name evidence="1" type="ORF">ERS007739_00068</name>
</gene>
<comment type="caution">
    <text evidence="1">The sequence shown here is derived from an EMBL/GenBank/DDBJ whole genome shotgun (WGS) entry which is preliminary data.</text>
</comment>
<sequence>MVTPQPTRQATSKGTDGSIFTTELRCTTMYGENVPSRVIG</sequence>
<protein>
    <submittedName>
        <fullName evidence="1">Uncharacterized protein</fullName>
    </submittedName>
</protein>